<evidence type="ECO:0000256" key="1">
    <source>
        <dbReference type="SAM" id="Phobius"/>
    </source>
</evidence>
<dbReference type="AlphaFoldDB" id="A0A9D2MK62"/>
<dbReference type="PANTHER" id="PTHR40078:SF1">
    <property type="entry name" value="INTEGRAL MEMBRANE PROTEIN"/>
    <property type="match status" value="1"/>
</dbReference>
<keyword evidence="1" id="KW-0812">Transmembrane</keyword>
<keyword evidence="1" id="KW-1133">Transmembrane helix</keyword>
<proteinExistence type="predicted"/>
<feature type="transmembrane region" description="Helical" evidence="1">
    <location>
        <begin position="172"/>
        <end position="191"/>
    </location>
</feature>
<feature type="transmembrane region" description="Helical" evidence="1">
    <location>
        <begin position="64"/>
        <end position="85"/>
    </location>
</feature>
<dbReference type="EMBL" id="DWXN01000012">
    <property type="protein sequence ID" value="HJB75593.1"/>
    <property type="molecule type" value="Genomic_DNA"/>
</dbReference>
<reference evidence="2" key="1">
    <citation type="journal article" date="2021" name="PeerJ">
        <title>Extensive microbial diversity within the chicken gut microbiome revealed by metagenomics and culture.</title>
        <authorList>
            <person name="Gilroy R."/>
            <person name="Ravi A."/>
            <person name="Getino M."/>
            <person name="Pursley I."/>
            <person name="Horton D.L."/>
            <person name="Alikhan N.F."/>
            <person name="Baker D."/>
            <person name="Gharbi K."/>
            <person name="Hall N."/>
            <person name="Watson M."/>
            <person name="Adriaenssens E.M."/>
            <person name="Foster-Nyarko E."/>
            <person name="Jarju S."/>
            <person name="Secka A."/>
            <person name="Antonio M."/>
            <person name="Oren A."/>
            <person name="Chaudhuri R.R."/>
            <person name="La Ragione R."/>
            <person name="Hildebrand F."/>
            <person name="Pallen M.J."/>
        </authorList>
    </citation>
    <scope>NUCLEOTIDE SEQUENCE</scope>
    <source>
        <strain evidence="2">CHK188-16595</strain>
    </source>
</reference>
<accession>A0A9D2MK62</accession>
<feature type="transmembrane region" description="Helical" evidence="1">
    <location>
        <begin position="97"/>
        <end position="124"/>
    </location>
</feature>
<keyword evidence="1" id="KW-0472">Membrane</keyword>
<gene>
    <name evidence="2" type="ORF">IAA37_08005</name>
</gene>
<reference evidence="2" key="2">
    <citation type="submission" date="2021-04" db="EMBL/GenBank/DDBJ databases">
        <authorList>
            <person name="Gilroy R."/>
        </authorList>
    </citation>
    <scope>NUCLEOTIDE SEQUENCE</scope>
    <source>
        <strain evidence="2">CHK188-16595</strain>
    </source>
</reference>
<dbReference type="Proteomes" id="UP000823877">
    <property type="component" value="Unassembled WGS sequence"/>
</dbReference>
<evidence type="ECO:0000313" key="2">
    <source>
        <dbReference type="EMBL" id="HJB75593.1"/>
    </source>
</evidence>
<protein>
    <submittedName>
        <fullName evidence="2">YitT family protein</fullName>
    </submittedName>
</protein>
<dbReference type="PANTHER" id="PTHR40078">
    <property type="entry name" value="INTEGRAL MEMBRANE PROTEIN-RELATED"/>
    <property type="match status" value="1"/>
</dbReference>
<dbReference type="InterPro" id="IPR038750">
    <property type="entry name" value="YczE/YyaS-like"/>
</dbReference>
<organism evidence="2 3">
    <name type="scientific">Candidatus Eubacterium faecale</name>
    <dbReference type="NCBI Taxonomy" id="2838568"/>
    <lineage>
        <taxon>Bacteria</taxon>
        <taxon>Bacillati</taxon>
        <taxon>Bacillota</taxon>
        <taxon>Clostridia</taxon>
        <taxon>Eubacteriales</taxon>
        <taxon>Eubacteriaceae</taxon>
        <taxon>Eubacterium</taxon>
    </lineage>
</organism>
<sequence>MGLAFMALGVAFSIKADLGVSPISSVPYITGYISGLSTGTTTFIMNVLFVVIQILILRKQYDKFQLLQIPASLLFGVLIDLFEWIIKGLGYSNYLEQWGYCVLGILFLAFGVSLEVAAGLITNAGEGIVLAVCRVAPIKFGNMKVVFDVTLMLITVVISLIALHRLEGVREGTVAAAIFVGQVTKIFSRLLRPFIRKYLSADEDKQEQKA</sequence>
<dbReference type="Pfam" id="PF19700">
    <property type="entry name" value="DUF6198"/>
    <property type="match status" value="1"/>
</dbReference>
<feature type="transmembrane region" description="Helical" evidence="1">
    <location>
        <begin position="32"/>
        <end position="57"/>
    </location>
</feature>
<name>A0A9D2MK62_9FIRM</name>
<evidence type="ECO:0000313" key="3">
    <source>
        <dbReference type="Proteomes" id="UP000823877"/>
    </source>
</evidence>
<comment type="caution">
    <text evidence="2">The sequence shown here is derived from an EMBL/GenBank/DDBJ whole genome shotgun (WGS) entry which is preliminary data.</text>
</comment>
<feature type="transmembrane region" description="Helical" evidence="1">
    <location>
        <begin position="145"/>
        <end position="166"/>
    </location>
</feature>